<protein>
    <recommendedName>
        <fullName evidence="1">DUF218 domain-containing protein</fullName>
    </recommendedName>
</protein>
<comment type="caution">
    <text evidence="2">The sequence shown here is derived from an EMBL/GenBank/DDBJ whole genome shotgun (WGS) entry which is preliminary data.</text>
</comment>
<dbReference type="Pfam" id="PF02698">
    <property type="entry name" value="DUF218"/>
    <property type="match status" value="1"/>
</dbReference>
<evidence type="ECO:0000313" key="2">
    <source>
        <dbReference type="EMBL" id="OGG61480.1"/>
    </source>
</evidence>
<sequence>MAGTDTTLFNCVQKLQAVCIFTADIVSTDEPLYASLRCRSGRGLEPDRTGPVFSYERVLAAAALYRINPRLKLIPSGGFTNREDQQGTTISAVVAFELEQLGVPRSAIIEEPLASSTQEQVVNCAAVSREKEWSADRIAILAPSWQFERIVAFLIVTRDIKPFALGITRCLPMERALINEDPIWEGLFAEWYAIPAVREMMMKDALGAVQLLTGYHPVYGVKPFRGFPDPLAS</sequence>
<feature type="domain" description="DUF218" evidence="1">
    <location>
        <begin position="55"/>
        <end position="154"/>
    </location>
</feature>
<dbReference type="CDD" id="cd06259">
    <property type="entry name" value="YdcF-like"/>
    <property type="match status" value="1"/>
</dbReference>
<name>A0A1F6DJI6_9BACT</name>
<dbReference type="Proteomes" id="UP000178532">
    <property type="component" value="Unassembled WGS sequence"/>
</dbReference>
<proteinExistence type="predicted"/>
<evidence type="ECO:0000313" key="3">
    <source>
        <dbReference type="Proteomes" id="UP000178532"/>
    </source>
</evidence>
<gene>
    <name evidence="2" type="ORF">A3C19_01860</name>
</gene>
<dbReference type="AlphaFoldDB" id="A0A1F6DJI6"/>
<reference evidence="2 3" key="1">
    <citation type="journal article" date="2016" name="Nat. Commun.">
        <title>Thousands of microbial genomes shed light on interconnected biogeochemical processes in an aquifer system.</title>
        <authorList>
            <person name="Anantharaman K."/>
            <person name="Brown C.T."/>
            <person name="Hug L.A."/>
            <person name="Sharon I."/>
            <person name="Castelle C.J."/>
            <person name="Probst A.J."/>
            <person name="Thomas B.C."/>
            <person name="Singh A."/>
            <person name="Wilkins M.J."/>
            <person name="Karaoz U."/>
            <person name="Brodie E.L."/>
            <person name="Williams K.H."/>
            <person name="Hubbard S.S."/>
            <person name="Banfield J.F."/>
        </authorList>
    </citation>
    <scope>NUCLEOTIDE SEQUENCE [LARGE SCALE GENOMIC DNA]</scope>
</reference>
<dbReference type="InterPro" id="IPR003848">
    <property type="entry name" value="DUF218"/>
</dbReference>
<dbReference type="STRING" id="1798495.A3C19_01860"/>
<dbReference type="EMBL" id="MFLI01000020">
    <property type="protein sequence ID" value="OGG61480.1"/>
    <property type="molecule type" value="Genomic_DNA"/>
</dbReference>
<accession>A0A1F6DJI6</accession>
<evidence type="ECO:0000259" key="1">
    <source>
        <dbReference type="Pfam" id="PF02698"/>
    </source>
</evidence>
<organism evidence="2 3">
    <name type="scientific">Candidatus Kaiserbacteria bacterium RIFCSPHIGHO2_02_FULL_54_22</name>
    <dbReference type="NCBI Taxonomy" id="1798495"/>
    <lineage>
        <taxon>Bacteria</taxon>
        <taxon>Candidatus Kaiseribacteriota</taxon>
    </lineage>
</organism>